<dbReference type="GO" id="GO:0043531">
    <property type="term" value="F:ADP binding"/>
    <property type="evidence" value="ECO:0007669"/>
    <property type="project" value="InterPro"/>
</dbReference>
<reference evidence="10" key="1">
    <citation type="submission" date="2020-02" db="EMBL/GenBank/DDBJ databases">
        <authorList>
            <person name="Scholz U."/>
            <person name="Mascher M."/>
            <person name="Fiebig A."/>
        </authorList>
    </citation>
    <scope>NUCLEOTIDE SEQUENCE</scope>
</reference>
<dbReference type="CDD" id="cd14798">
    <property type="entry name" value="RX-CC_like"/>
    <property type="match status" value="1"/>
</dbReference>
<keyword evidence="5" id="KW-0611">Plant defense</keyword>
<keyword evidence="2" id="KW-0433">Leucine-rich repeat</keyword>
<dbReference type="InterPro" id="IPR044974">
    <property type="entry name" value="Disease_R_plants"/>
</dbReference>
<dbReference type="InterPro" id="IPR038005">
    <property type="entry name" value="RX-like_CC"/>
</dbReference>
<dbReference type="PRINTS" id="PR00364">
    <property type="entry name" value="DISEASERSIST"/>
</dbReference>
<dbReference type="Gene3D" id="1.20.5.4130">
    <property type="match status" value="1"/>
</dbReference>
<evidence type="ECO:0000256" key="4">
    <source>
        <dbReference type="ARBA" id="ARBA00022741"/>
    </source>
</evidence>
<evidence type="ECO:0000256" key="5">
    <source>
        <dbReference type="ARBA" id="ARBA00022821"/>
    </source>
</evidence>
<keyword evidence="3" id="KW-0677">Repeat</keyword>
<sequence length="887" mass="101268">MAEAVLSYVVKRVGDFLIDEAVFLYEVKDQVEWVKDELRAMECFLKDADARSKGDERVKNWVRDVREIANRAEDLVDCFVLHAQRRRRRRKGFTRITVCCLPFPCNLVVVHQFGKEVETIKAKIHEINERRNTYGIQNLDTEVRRQADETVREWRRVVLQAADADLVGMGEEKNRILSHLLDESRKKRSVISIVGMGGLGKTTLAKRVFNQTRNNFSHSVWIVVSQKYSAEDLLREFLRQVTGLAVKELEQMTRAECEEKLNQNIQGKKYLIVMDDVWDKDVWRILSPHLPDAENGSRVLITTRDVDVARAADSTTPPCDLRFLTEEESWELLSKKAFPNQEDIEAVCSEQLREVGKQIARKCGGLPLALVVIGGLLSMKGPSLGEWRRLAKAIIWENSEEGRRCLDILALSYADLPHHLKWCFLYFSSFPEDFEILVEKLIRLWIAEGFVKHRAGETLEESAEGYLEELVRRCMVIVVQDEYANPMNRYIPKSSQRCRIHDLLHDFTVAEAKEVGFLVCHRIPDDQDASRLDSSVRRLSLYGGAQDYVSHVKFSTRLRTFLLFNSHRRGVISFPIIPTLKLLRVIDLERAPLAVLPEQIGDLVHLRFLGLKRTKIMSLPSSVGKLRHLQFLDVLWTDIKTMPSPVWKIEALRHVLVPPGVEPEMVDVCLRNLQVLKVVRAGSWIDSCLGSLTSLRELELTDIKDCHVDALSSSLPKLSGLKLFLEGMSIPDCLWTSTSFSSLEVLWLSGPVRRPQQPSSGGDHWPPNLTELILLNTRLDGDLIAALVNLPELSYLCIGDGAYTGKEMICSRGGFPQLQFLLLSMNELERSVAEARAMSRLRSVRISNCRKLAMVPEGFQHLTALKDLTLFRMQPKLCSKIRKEEED</sequence>
<dbReference type="InterPro" id="IPR058922">
    <property type="entry name" value="WHD_DRP"/>
</dbReference>
<evidence type="ECO:0000256" key="2">
    <source>
        <dbReference type="ARBA" id="ARBA00022614"/>
    </source>
</evidence>
<evidence type="ECO:0000256" key="3">
    <source>
        <dbReference type="ARBA" id="ARBA00022737"/>
    </source>
</evidence>
<evidence type="ECO:0000259" key="6">
    <source>
        <dbReference type="Pfam" id="PF00931"/>
    </source>
</evidence>
<dbReference type="Gene3D" id="3.80.10.10">
    <property type="entry name" value="Ribonuclease Inhibitor"/>
    <property type="match status" value="1"/>
</dbReference>
<dbReference type="GO" id="GO:0002758">
    <property type="term" value="P:innate immune response-activating signaling pathway"/>
    <property type="evidence" value="ECO:0007669"/>
    <property type="project" value="UniProtKB-ARBA"/>
</dbReference>
<dbReference type="Proteomes" id="UP000663760">
    <property type="component" value="Chromosome 14"/>
</dbReference>
<evidence type="ECO:0000256" key="1">
    <source>
        <dbReference type="ARBA" id="ARBA00008894"/>
    </source>
</evidence>
<dbReference type="SUPFAM" id="SSF52058">
    <property type="entry name" value="L domain-like"/>
    <property type="match status" value="1"/>
</dbReference>
<dbReference type="FunFam" id="1.10.10.10:FF:000322">
    <property type="entry name" value="Probable disease resistance protein At1g63360"/>
    <property type="match status" value="1"/>
</dbReference>
<dbReference type="Pfam" id="PF00931">
    <property type="entry name" value="NB-ARC"/>
    <property type="match status" value="1"/>
</dbReference>
<dbReference type="Pfam" id="PF23559">
    <property type="entry name" value="WHD_DRP"/>
    <property type="match status" value="1"/>
</dbReference>
<dbReference type="Pfam" id="PF18052">
    <property type="entry name" value="Rx_N"/>
    <property type="match status" value="1"/>
</dbReference>
<evidence type="ECO:0000313" key="10">
    <source>
        <dbReference type="EMBL" id="CAA7407864.1"/>
    </source>
</evidence>
<dbReference type="Gene3D" id="3.40.50.300">
    <property type="entry name" value="P-loop containing nucleotide triphosphate hydrolases"/>
    <property type="match status" value="1"/>
</dbReference>
<dbReference type="GO" id="GO:0042742">
    <property type="term" value="P:defense response to bacterium"/>
    <property type="evidence" value="ECO:0007669"/>
    <property type="project" value="UniProtKB-ARBA"/>
</dbReference>
<feature type="domain" description="NB-ARC" evidence="6">
    <location>
        <begin position="172"/>
        <end position="341"/>
    </location>
</feature>
<dbReference type="AlphaFoldDB" id="A0A7I8LF30"/>
<dbReference type="GO" id="GO:0009626">
    <property type="term" value="P:plant-type hypersensitive response"/>
    <property type="evidence" value="ECO:0007669"/>
    <property type="project" value="UniProtKB-ARBA"/>
</dbReference>
<dbReference type="EMBL" id="LR746277">
    <property type="protein sequence ID" value="CAA7407864.1"/>
    <property type="molecule type" value="Genomic_DNA"/>
</dbReference>
<dbReference type="Pfam" id="PF23598">
    <property type="entry name" value="LRR_14"/>
    <property type="match status" value="1"/>
</dbReference>
<dbReference type="InterPro" id="IPR002182">
    <property type="entry name" value="NB-ARC"/>
</dbReference>
<feature type="domain" description="Disease resistance N-terminal" evidence="7">
    <location>
        <begin position="5"/>
        <end position="91"/>
    </location>
</feature>
<dbReference type="Gene3D" id="1.10.10.10">
    <property type="entry name" value="Winged helix-like DNA-binding domain superfamily/Winged helix DNA-binding domain"/>
    <property type="match status" value="1"/>
</dbReference>
<dbReference type="FunFam" id="3.40.50.300:FF:001091">
    <property type="entry name" value="Probable disease resistance protein At1g61300"/>
    <property type="match status" value="1"/>
</dbReference>
<feature type="domain" description="Disease resistance R13L4/SHOC-2-like LRR" evidence="9">
    <location>
        <begin position="558"/>
        <end position="870"/>
    </location>
</feature>
<dbReference type="InterPro" id="IPR027417">
    <property type="entry name" value="P-loop_NTPase"/>
</dbReference>
<dbReference type="InterPro" id="IPR055414">
    <property type="entry name" value="LRR_R13L4/SHOC2-like"/>
</dbReference>
<gene>
    <name evidence="10" type="ORF">SI8410_14018542</name>
</gene>
<dbReference type="SUPFAM" id="SSF52540">
    <property type="entry name" value="P-loop containing nucleoside triphosphate hydrolases"/>
    <property type="match status" value="1"/>
</dbReference>
<evidence type="ECO:0000259" key="8">
    <source>
        <dbReference type="Pfam" id="PF23559"/>
    </source>
</evidence>
<evidence type="ECO:0000313" key="11">
    <source>
        <dbReference type="Proteomes" id="UP000663760"/>
    </source>
</evidence>
<dbReference type="InterPro" id="IPR036388">
    <property type="entry name" value="WH-like_DNA-bd_sf"/>
</dbReference>
<keyword evidence="11" id="KW-1185">Reference proteome</keyword>
<comment type="similarity">
    <text evidence="1">Belongs to the disease resistance NB-LRR family.</text>
</comment>
<keyword evidence="4" id="KW-0547">Nucleotide-binding</keyword>
<accession>A0A7I8LF30</accession>
<dbReference type="InterPro" id="IPR042197">
    <property type="entry name" value="Apaf_helical"/>
</dbReference>
<proteinExistence type="inferred from homology"/>
<dbReference type="InterPro" id="IPR032675">
    <property type="entry name" value="LRR_dom_sf"/>
</dbReference>
<feature type="domain" description="Disease resistance protein winged helix" evidence="8">
    <location>
        <begin position="430"/>
        <end position="507"/>
    </location>
</feature>
<dbReference type="PANTHER" id="PTHR23155:SF1185">
    <property type="entry name" value="DISEASE RESISTANCE RPP8-LIKE PROTEIN 3-RELATED"/>
    <property type="match status" value="1"/>
</dbReference>
<dbReference type="PANTHER" id="PTHR23155">
    <property type="entry name" value="DISEASE RESISTANCE PROTEIN RP"/>
    <property type="match status" value="1"/>
</dbReference>
<evidence type="ECO:0000259" key="7">
    <source>
        <dbReference type="Pfam" id="PF18052"/>
    </source>
</evidence>
<protein>
    <submittedName>
        <fullName evidence="10">Uncharacterized protein</fullName>
    </submittedName>
</protein>
<organism evidence="10 11">
    <name type="scientific">Spirodela intermedia</name>
    <name type="common">Intermediate duckweed</name>
    <dbReference type="NCBI Taxonomy" id="51605"/>
    <lineage>
        <taxon>Eukaryota</taxon>
        <taxon>Viridiplantae</taxon>
        <taxon>Streptophyta</taxon>
        <taxon>Embryophyta</taxon>
        <taxon>Tracheophyta</taxon>
        <taxon>Spermatophyta</taxon>
        <taxon>Magnoliopsida</taxon>
        <taxon>Liliopsida</taxon>
        <taxon>Araceae</taxon>
        <taxon>Lemnoideae</taxon>
        <taxon>Spirodela</taxon>
    </lineage>
</organism>
<dbReference type="InterPro" id="IPR041118">
    <property type="entry name" value="Rx_N"/>
</dbReference>
<evidence type="ECO:0000259" key="9">
    <source>
        <dbReference type="Pfam" id="PF23598"/>
    </source>
</evidence>
<name>A0A7I8LF30_SPIIN</name>
<dbReference type="Gene3D" id="1.10.8.430">
    <property type="entry name" value="Helical domain of apoptotic protease-activating factors"/>
    <property type="match status" value="1"/>
</dbReference>
<dbReference type="FunFam" id="1.10.8.430:FF:000003">
    <property type="entry name" value="Probable disease resistance protein At5g66910"/>
    <property type="match status" value="1"/>
</dbReference>
<dbReference type="OrthoDB" id="600370at2759"/>